<dbReference type="InterPro" id="IPR025232">
    <property type="entry name" value="DUF4174"/>
</dbReference>
<dbReference type="GO" id="GO:0004493">
    <property type="term" value="F:methylmalonyl-CoA epimerase activity"/>
    <property type="evidence" value="ECO:0007669"/>
    <property type="project" value="UniProtKB-EC"/>
</dbReference>
<dbReference type="PATRIC" id="fig|1397108.4.peg.973"/>
<reference evidence="1 2" key="1">
    <citation type="submission" date="2015-05" db="EMBL/GenBank/DDBJ databases">
        <authorList>
            <person name="Wang D.B."/>
            <person name="Wang M."/>
        </authorList>
    </citation>
    <scope>NUCLEOTIDE SEQUENCE [LARGE SCALE GENOMIC DNA]</scope>
    <source>
        <strain evidence="1 2">IMCC 12053</strain>
    </source>
</reference>
<dbReference type="STRING" id="1397108.IMCC12053_946"/>
<dbReference type="Pfam" id="PF13778">
    <property type="entry name" value="DUF4174"/>
    <property type="match status" value="1"/>
</dbReference>
<dbReference type="RefSeq" id="WP_062216158.1">
    <property type="nucleotide sequence ID" value="NZ_CP012023.1"/>
</dbReference>
<name>A0A0P0AAG2_9RHOB</name>
<accession>A0A0P0AAG2</accession>
<keyword evidence="2" id="KW-1185">Reference proteome</keyword>
<gene>
    <name evidence="1" type="ORF">IMCC12053_946</name>
</gene>
<keyword evidence="1" id="KW-0413">Isomerase</keyword>
<evidence type="ECO:0000313" key="2">
    <source>
        <dbReference type="Proteomes" id="UP000064920"/>
    </source>
</evidence>
<dbReference type="KEGG" id="cmar:IMCC12053_946"/>
<evidence type="ECO:0000313" key="1">
    <source>
        <dbReference type="EMBL" id="ALI54894.1"/>
    </source>
</evidence>
<dbReference type="AlphaFoldDB" id="A0A0P0AAG2"/>
<dbReference type="OrthoDB" id="7362103at2"/>
<dbReference type="Proteomes" id="UP000064920">
    <property type="component" value="Chromosome"/>
</dbReference>
<protein>
    <submittedName>
        <fullName evidence="1">Methylmalonyl-CoA epimerase</fullName>
        <ecNumber evidence="1">5.1.99.1</ecNumber>
    </submittedName>
</protein>
<dbReference type="EMBL" id="CP012023">
    <property type="protein sequence ID" value="ALI54894.1"/>
    <property type="molecule type" value="Genomic_DNA"/>
</dbReference>
<dbReference type="EC" id="5.1.99.1" evidence="1"/>
<organism evidence="1 2">
    <name type="scientific">Celeribacter marinus</name>
    <dbReference type="NCBI Taxonomy" id="1397108"/>
    <lineage>
        <taxon>Bacteria</taxon>
        <taxon>Pseudomonadati</taxon>
        <taxon>Pseudomonadota</taxon>
        <taxon>Alphaproteobacteria</taxon>
        <taxon>Rhodobacterales</taxon>
        <taxon>Roseobacteraceae</taxon>
        <taxon>Celeribacter</taxon>
    </lineage>
</organism>
<proteinExistence type="predicted"/>
<sequence length="158" mass="17538">MKHFIICALTALSIAAPLPVLAQEVVADDVLIIMPADDVVLAEFQWEARVITVFADSPRDPAFARQIELLAERPDALVERDVIVLTDTDPAAKSDVRTQLRPRGFALVIVDKDGRVMLRKPDPWDVREISRAIDKTTLRQQEIKEEKEAARAASGTQG</sequence>